<evidence type="ECO:0000256" key="8">
    <source>
        <dbReference type="RuleBase" id="RU004020"/>
    </source>
</evidence>
<reference evidence="11 12" key="1">
    <citation type="submission" date="2015-12" db="EMBL/GenBank/DDBJ databases">
        <title>Draft genome sequence of Moniliophthora roreri, the causal agent of frosty pod rot of cacao.</title>
        <authorList>
            <person name="Aime M.C."/>
            <person name="Diaz-Valderrama J.R."/>
            <person name="Kijpornyongpan T."/>
            <person name="Phillips-Mora W."/>
        </authorList>
    </citation>
    <scope>NUCLEOTIDE SEQUENCE [LARGE SCALE GENOMIC DNA]</scope>
    <source>
        <strain evidence="11 12">MCA 2952</strain>
    </source>
</reference>
<feature type="region of interest" description="Disordered" evidence="9">
    <location>
        <begin position="1"/>
        <end position="224"/>
    </location>
</feature>
<comment type="subcellular location">
    <subcellularLocation>
        <location evidence="1">Nucleus</location>
    </subcellularLocation>
</comment>
<feature type="compositionally biased region" description="Low complexity" evidence="9">
    <location>
        <begin position="190"/>
        <end position="224"/>
    </location>
</feature>
<dbReference type="GO" id="GO:0003700">
    <property type="term" value="F:DNA-binding transcription factor activity"/>
    <property type="evidence" value="ECO:0007669"/>
    <property type="project" value="InterPro"/>
</dbReference>
<evidence type="ECO:0000256" key="5">
    <source>
        <dbReference type="ARBA" id="ARBA00023163"/>
    </source>
</evidence>
<evidence type="ECO:0000256" key="2">
    <source>
        <dbReference type="ARBA" id="ARBA00006403"/>
    </source>
</evidence>
<comment type="similarity">
    <text evidence="2 8">Belongs to the HSF family.</text>
</comment>
<evidence type="ECO:0000256" key="7">
    <source>
        <dbReference type="ARBA" id="ARBA00062171"/>
    </source>
</evidence>
<feature type="compositionally biased region" description="Low complexity" evidence="9">
    <location>
        <begin position="463"/>
        <end position="481"/>
    </location>
</feature>
<comment type="subunit">
    <text evidence="7">Homotrimer. Homotrimerization increases the affinity of HSF1 to DNA. Interacts with transcriptional coregulator SSA1 on chromatin.</text>
</comment>
<keyword evidence="4" id="KW-0238">DNA-binding</keyword>
<feature type="compositionally biased region" description="Gly residues" evidence="9">
    <location>
        <begin position="697"/>
        <end position="706"/>
    </location>
</feature>
<evidence type="ECO:0000313" key="11">
    <source>
        <dbReference type="EMBL" id="KTB46991.1"/>
    </source>
</evidence>
<evidence type="ECO:0000259" key="10">
    <source>
        <dbReference type="PROSITE" id="PS00434"/>
    </source>
</evidence>
<feature type="compositionally biased region" description="Low complexity" evidence="9">
    <location>
        <begin position="89"/>
        <end position="99"/>
    </location>
</feature>
<feature type="region of interest" description="Disordered" evidence="9">
    <location>
        <begin position="442"/>
        <end position="503"/>
    </location>
</feature>
<keyword evidence="6" id="KW-0539">Nucleus</keyword>
<accession>A0A0W0GEJ8</accession>
<dbReference type="SUPFAM" id="SSF46785">
    <property type="entry name" value="Winged helix' DNA-binding domain"/>
    <property type="match status" value="1"/>
</dbReference>
<dbReference type="Proteomes" id="UP000054988">
    <property type="component" value="Unassembled WGS sequence"/>
</dbReference>
<keyword evidence="5" id="KW-0804">Transcription</keyword>
<feature type="domain" description="HSF-type DNA-binding" evidence="10">
    <location>
        <begin position="300"/>
        <end position="324"/>
    </location>
</feature>
<evidence type="ECO:0000256" key="4">
    <source>
        <dbReference type="ARBA" id="ARBA00023125"/>
    </source>
</evidence>
<feature type="region of interest" description="Disordered" evidence="9">
    <location>
        <begin position="749"/>
        <end position="768"/>
    </location>
</feature>
<dbReference type="AlphaFoldDB" id="A0A0W0GEJ8"/>
<feature type="region of interest" description="Disordered" evidence="9">
    <location>
        <begin position="554"/>
        <end position="679"/>
    </location>
</feature>
<feature type="compositionally biased region" description="Low complexity" evidence="9">
    <location>
        <begin position="712"/>
        <end position="722"/>
    </location>
</feature>
<dbReference type="PRINTS" id="PR00056">
    <property type="entry name" value="HSFDOMAIN"/>
</dbReference>
<feature type="region of interest" description="Disordered" evidence="9">
    <location>
        <begin position="691"/>
        <end position="724"/>
    </location>
</feature>
<feature type="compositionally biased region" description="Polar residues" evidence="9">
    <location>
        <begin position="1"/>
        <end position="14"/>
    </location>
</feature>
<feature type="compositionally biased region" description="Low complexity" evidence="9">
    <location>
        <begin position="562"/>
        <end position="613"/>
    </location>
</feature>
<sequence>MDSYDSHSQPQHWYTNPAPGQDSQAQQGQQPGSLSLNLSSLSMTSSNGGSGVLSPITAYPTQQGQPGARIHGYHPPNSEQSRRVPLRITTSGSSTGTSSGERKRSFTTSNPPSANPSGPSSSIPPDSSDDPHNLSSHQLHQIEDIDGPGPGGGGNAGTPMDMDDFSSVPPSSAVSTTAPGGGFGNGGSPVDGTGSDDSSSGGPTIENGSGPSMSGYPGPSTTSANGVAGGVNGMGALGTGLGGGMGASMGMLGKPMPTNNFVTKLYQMINDPKSAHFISWTELGTSFVVSNVGEFSRSILGSHFKHNNFSSFVRQLNMYGFHKINRTPRTQRLSSSSSASDGQTWEFSHHKFLRGRPDLLDEIKRKALEPDPGGVKARVELPGEVAAQLTSMRDENRRMWDQLNAERRKVDRLVGVVNRLWDYVGKIGGGVPPFPIAELLDSSPHTVPSHPTLNPSSTPGTVTPSLSASTSNSSNPDTPATEAGSENPNIFVTSPPNNSGPNARFNMIHSHSMHTISGTGSVGSSPTAMDFPPHIHGHGHYGVQYGHPHGLNRQHSFPSHFNPANASASRAGSPGAGPNVNGSGADNSNANGDTTMGDTSSLFDDSSTTTTSSEGRGSVKRQRMSDDDLLTMNSINHNATGDVYGNHFTHHAPTHPHTPTHNPHHLPHQHTHLSPDSHVTVKKFSTRARSDSAPLGYLGGGQGGGTLQSWAGPSGRPRSGSGMLHRGMVAPNIRGSGMGAGGMGGPGGMGGGGMGGQGAGAGGGAGGR</sequence>
<dbReference type="eggNOG" id="KOG0627">
    <property type="taxonomic scope" value="Eukaryota"/>
</dbReference>
<dbReference type="GO" id="GO:0043565">
    <property type="term" value="F:sequence-specific DNA binding"/>
    <property type="evidence" value="ECO:0007669"/>
    <property type="project" value="InterPro"/>
</dbReference>
<dbReference type="Pfam" id="PF00447">
    <property type="entry name" value="HSF_DNA-bind"/>
    <property type="match status" value="1"/>
</dbReference>
<name>A0A0W0GEJ8_MONRR</name>
<proteinExistence type="inferred from homology"/>
<evidence type="ECO:0000256" key="6">
    <source>
        <dbReference type="ARBA" id="ARBA00023242"/>
    </source>
</evidence>
<dbReference type="FunFam" id="1.10.10.10:FF:000027">
    <property type="entry name" value="Heat shock transcription factor 1"/>
    <property type="match status" value="1"/>
</dbReference>
<dbReference type="InterPro" id="IPR000232">
    <property type="entry name" value="HSF_DNA-bd"/>
</dbReference>
<dbReference type="GO" id="GO:0005634">
    <property type="term" value="C:nucleus"/>
    <property type="evidence" value="ECO:0007669"/>
    <property type="project" value="UniProtKB-SubCell"/>
</dbReference>
<dbReference type="InterPro" id="IPR036390">
    <property type="entry name" value="WH_DNA-bd_sf"/>
</dbReference>
<feature type="compositionally biased region" description="Low complexity" evidence="9">
    <location>
        <begin position="166"/>
        <end position="178"/>
    </location>
</feature>
<protein>
    <recommendedName>
        <fullName evidence="10">HSF-type DNA-binding domain-containing protein</fullName>
    </recommendedName>
</protein>
<dbReference type="SMART" id="SM00415">
    <property type="entry name" value="HSF"/>
    <property type="match status" value="1"/>
</dbReference>
<dbReference type="PANTHER" id="PTHR10015">
    <property type="entry name" value="HEAT SHOCK TRANSCRIPTION FACTOR"/>
    <property type="match status" value="1"/>
</dbReference>
<feature type="compositionally biased region" description="Low complexity" evidence="9">
    <location>
        <begin position="20"/>
        <end position="47"/>
    </location>
</feature>
<comment type="caution">
    <text evidence="11">The sequence shown here is derived from an EMBL/GenBank/DDBJ whole genome shotgun (WGS) entry which is preliminary data.</text>
</comment>
<keyword evidence="3" id="KW-0805">Transcription regulation</keyword>
<evidence type="ECO:0000256" key="1">
    <source>
        <dbReference type="ARBA" id="ARBA00004123"/>
    </source>
</evidence>
<feature type="compositionally biased region" description="Gly residues" evidence="9">
    <location>
        <begin position="179"/>
        <end position="189"/>
    </location>
</feature>
<evidence type="ECO:0000256" key="9">
    <source>
        <dbReference type="SAM" id="MobiDB-lite"/>
    </source>
</evidence>
<feature type="compositionally biased region" description="Basic residues" evidence="9">
    <location>
        <begin position="662"/>
        <end position="671"/>
    </location>
</feature>
<gene>
    <name evidence="11" type="ORF">WG66_432</name>
</gene>
<evidence type="ECO:0000313" key="12">
    <source>
        <dbReference type="Proteomes" id="UP000054988"/>
    </source>
</evidence>
<feature type="compositionally biased region" description="Polar residues" evidence="9">
    <location>
        <begin position="484"/>
        <end position="501"/>
    </location>
</feature>
<organism evidence="11 12">
    <name type="scientific">Moniliophthora roreri</name>
    <name type="common">Frosty pod rot fungus</name>
    <name type="synonym">Monilia roreri</name>
    <dbReference type="NCBI Taxonomy" id="221103"/>
    <lineage>
        <taxon>Eukaryota</taxon>
        <taxon>Fungi</taxon>
        <taxon>Dikarya</taxon>
        <taxon>Basidiomycota</taxon>
        <taxon>Agaricomycotina</taxon>
        <taxon>Agaricomycetes</taxon>
        <taxon>Agaricomycetidae</taxon>
        <taxon>Agaricales</taxon>
        <taxon>Marasmiineae</taxon>
        <taxon>Marasmiaceae</taxon>
        <taxon>Moniliophthora</taxon>
    </lineage>
</organism>
<feature type="compositionally biased region" description="Polar residues" evidence="9">
    <location>
        <begin position="443"/>
        <end position="462"/>
    </location>
</feature>
<dbReference type="PANTHER" id="PTHR10015:SF427">
    <property type="entry name" value="HEAT SHOCK FACTOR PROTEIN"/>
    <property type="match status" value="1"/>
</dbReference>
<feature type="compositionally biased region" description="Low complexity" evidence="9">
    <location>
        <begin position="109"/>
        <end position="126"/>
    </location>
</feature>
<dbReference type="PROSITE" id="PS00434">
    <property type="entry name" value="HSF_DOMAIN"/>
    <property type="match status" value="1"/>
</dbReference>
<dbReference type="InterPro" id="IPR036388">
    <property type="entry name" value="WH-like_DNA-bd_sf"/>
</dbReference>
<dbReference type="EMBL" id="LATX01000187">
    <property type="protein sequence ID" value="KTB46991.1"/>
    <property type="molecule type" value="Genomic_DNA"/>
</dbReference>
<dbReference type="Gene3D" id="1.10.10.10">
    <property type="entry name" value="Winged helix-like DNA-binding domain superfamily/Winged helix DNA-binding domain"/>
    <property type="match status" value="1"/>
</dbReference>
<evidence type="ECO:0000256" key="3">
    <source>
        <dbReference type="ARBA" id="ARBA00023015"/>
    </source>
</evidence>